<accession>A0A9P4IKT8</accession>
<feature type="region of interest" description="Disordered" evidence="1">
    <location>
        <begin position="70"/>
        <end position="100"/>
    </location>
</feature>
<dbReference type="OrthoDB" id="6222486at2759"/>
<dbReference type="Pfam" id="PF08615">
    <property type="entry name" value="RNase_H2_suC"/>
    <property type="match status" value="1"/>
</dbReference>
<sequence>MLAIQKKRESPKVEAHALPCRLHHSGHIDTRNRWKPESQVDGTSTVYFRGRKLRGRTIKLPEGYEGHILKTTETRLPQNEPLPQIPPEDANGDDDEGEEDTLVDVKVVEDIGTFEHITVWGHDAVPGEEEDPYARGIKEWIGLAEAIHGSPTERHNTDTGQKV</sequence>
<dbReference type="PANTHER" id="PTHR47204:SF1">
    <property type="entry name" value="RIBONUCLEASE H2 SUBUNIT C"/>
    <property type="match status" value="1"/>
</dbReference>
<dbReference type="AlphaFoldDB" id="A0A9P4IKT8"/>
<protein>
    <submittedName>
        <fullName evidence="2">Ribonuclease H1 small subunit</fullName>
    </submittedName>
</protein>
<feature type="compositionally biased region" description="Acidic residues" evidence="1">
    <location>
        <begin position="90"/>
        <end position="100"/>
    </location>
</feature>
<dbReference type="Gene3D" id="2.40.128.680">
    <property type="match status" value="1"/>
</dbReference>
<dbReference type="Proteomes" id="UP000799772">
    <property type="component" value="Unassembled WGS sequence"/>
</dbReference>
<dbReference type="PANTHER" id="PTHR47204">
    <property type="entry name" value="OS02G0168900 PROTEIN"/>
    <property type="match status" value="1"/>
</dbReference>
<dbReference type="EMBL" id="ML978122">
    <property type="protein sequence ID" value="KAF2103385.1"/>
    <property type="molecule type" value="Genomic_DNA"/>
</dbReference>
<name>A0A9P4IKT8_9PEZI</name>
<reference evidence="2" key="1">
    <citation type="journal article" date="2020" name="Stud. Mycol.">
        <title>101 Dothideomycetes genomes: a test case for predicting lifestyles and emergence of pathogens.</title>
        <authorList>
            <person name="Haridas S."/>
            <person name="Albert R."/>
            <person name="Binder M."/>
            <person name="Bloem J."/>
            <person name="Labutti K."/>
            <person name="Salamov A."/>
            <person name="Andreopoulos B."/>
            <person name="Baker S."/>
            <person name="Barry K."/>
            <person name="Bills G."/>
            <person name="Bluhm B."/>
            <person name="Cannon C."/>
            <person name="Castanera R."/>
            <person name="Culley D."/>
            <person name="Daum C."/>
            <person name="Ezra D."/>
            <person name="Gonzalez J."/>
            <person name="Henrissat B."/>
            <person name="Kuo A."/>
            <person name="Liang C."/>
            <person name="Lipzen A."/>
            <person name="Lutzoni F."/>
            <person name="Magnuson J."/>
            <person name="Mondo S."/>
            <person name="Nolan M."/>
            <person name="Ohm R."/>
            <person name="Pangilinan J."/>
            <person name="Park H.-J."/>
            <person name="Ramirez L."/>
            <person name="Alfaro M."/>
            <person name="Sun H."/>
            <person name="Tritt A."/>
            <person name="Yoshinaga Y."/>
            <person name="Zwiers L.-H."/>
            <person name="Turgeon B."/>
            <person name="Goodwin S."/>
            <person name="Spatafora J."/>
            <person name="Crous P."/>
            <person name="Grigoriev I."/>
        </authorList>
    </citation>
    <scope>NUCLEOTIDE SEQUENCE</scope>
    <source>
        <strain evidence="2">CBS 133067</strain>
    </source>
</reference>
<dbReference type="GO" id="GO:0006401">
    <property type="term" value="P:RNA catabolic process"/>
    <property type="evidence" value="ECO:0007669"/>
    <property type="project" value="InterPro"/>
</dbReference>
<keyword evidence="3" id="KW-1185">Reference proteome</keyword>
<organism evidence="2 3">
    <name type="scientific">Rhizodiscina lignyota</name>
    <dbReference type="NCBI Taxonomy" id="1504668"/>
    <lineage>
        <taxon>Eukaryota</taxon>
        <taxon>Fungi</taxon>
        <taxon>Dikarya</taxon>
        <taxon>Ascomycota</taxon>
        <taxon>Pezizomycotina</taxon>
        <taxon>Dothideomycetes</taxon>
        <taxon>Pleosporomycetidae</taxon>
        <taxon>Aulographales</taxon>
        <taxon>Rhizodiscinaceae</taxon>
        <taxon>Rhizodiscina</taxon>
    </lineage>
</organism>
<gene>
    <name evidence="2" type="ORF">NA57DRAFT_72360</name>
</gene>
<proteinExistence type="predicted"/>
<evidence type="ECO:0000313" key="3">
    <source>
        <dbReference type="Proteomes" id="UP000799772"/>
    </source>
</evidence>
<dbReference type="InterPro" id="IPR013924">
    <property type="entry name" value="RNase_H2_suC"/>
</dbReference>
<evidence type="ECO:0000256" key="1">
    <source>
        <dbReference type="SAM" id="MobiDB-lite"/>
    </source>
</evidence>
<dbReference type="CDD" id="cd09271">
    <property type="entry name" value="RNase_H2-C"/>
    <property type="match status" value="1"/>
</dbReference>
<dbReference type="GO" id="GO:0032299">
    <property type="term" value="C:ribonuclease H2 complex"/>
    <property type="evidence" value="ECO:0007669"/>
    <property type="project" value="InterPro"/>
</dbReference>
<evidence type="ECO:0000313" key="2">
    <source>
        <dbReference type="EMBL" id="KAF2103385.1"/>
    </source>
</evidence>
<comment type="caution">
    <text evidence="2">The sequence shown here is derived from an EMBL/GenBank/DDBJ whole genome shotgun (WGS) entry which is preliminary data.</text>
</comment>